<dbReference type="AlphaFoldDB" id="A0A1I7SRH3"/>
<dbReference type="GO" id="GO:0000981">
    <property type="term" value="F:DNA-binding transcription factor activity, RNA polymerase II-specific"/>
    <property type="evidence" value="ECO:0007669"/>
    <property type="project" value="InterPro"/>
</dbReference>
<accession>A0A1I7SRH3</accession>
<name>A0A1I7SRH3_BURXY</name>
<dbReference type="CDD" id="cd00086">
    <property type="entry name" value="homeodomain"/>
    <property type="match status" value="1"/>
</dbReference>
<feature type="DNA-binding region" description="Homeobox" evidence="5">
    <location>
        <begin position="8"/>
        <end position="67"/>
    </location>
</feature>
<dbReference type="Pfam" id="PF00046">
    <property type="entry name" value="Homeodomain"/>
    <property type="match status" value="1"/>
</dbReference>
<evidence type="ECO:0000256" key="4">
    <source>
        <dbReference type="ARBA" id="ARBA00023242"/>
    </source>
</evidence>
<dbReference type="WBParaSite" id="BXY_1563700.1">
    <property type="protein sequence ID" value="BXY_1563700.1"/>
    <property type="gene ID" value="BXY_1563700"/>
</dbReference>
<dbReference type="PANTHER" id="PTHR24339">
    <property type="entry name" value="HOMEOBOX PROTEIN EMX-RELATED"/>
    <property type="match status" value="1"/>
</dbReference>
<gene>
    <name evidence="8" type="ORF">BXYJ_LOCUS5403</name>
</gene>
<dbReference type="OrthoDB" id="6159439at2759"/>
<dbReference type="PRINTS" id="PR00031">
    <property type="entry name" value="HTHREPRESSR"/>
</dbReference>
<evidence type="ECO:0000313" key="9">
    <source>
        <dbReference type="Proteomes" id="UP000095284"/>
    </source>
</evidence>
<dbReference type="PANTHER" id="PTHR24339:SF28">
    <property type="entry name" value="E5-RELATED"/>
    <property type="match status" value="1"/>
</dbReference>
<keyword evidence="2 5" id="KW-0238">DNA-binding</keyword>
<proteinExistence type="predicted"/>
<evidence type="ECO:0000313" key="11">
    <source>
        <dbReference type="WBParaSite" id="BXY_1563700.1"/>
    </source>
</evidence>
<dbReference type="EMBL" id="CAJFDI010000002">
    <property type="protein sequence ID" value="CAD5218010.1"/>
    <property type="molecule type" value="Genomic_DNA"/>
</dbReference>
<protein>
    <submittedName>
        <fullName evidence="8">(pine wood nematode) hypothetical protein</fullName>
    </submittedName>
    <submittedName>
        <fullName evidence="11">Homeobox domain-containing protein</fullName>
    </submittedName>
</protein>
<dbReference type="Proteomes" id="UP000582659">
    <property type="component" value="Unassembled WGS sequence"/>
</dbReference>
<dbReference type="EMBL" id="CAJFCV020000002">
    <property type="protein sequence ID" value="CAG9102396.1"/>
    <property type="molecule type" value="Genomic_DNA"/>
</dbReference>
<evidence type="ECO:0000256" key="1">
    <source>
        <dbReference type="ARBA" id="ARBA00004123"/>
    </source>
</evidence>
<dbReference type="SUPFAM" id="SSF46689">
    <property type="entry name" value="Homeodomain-like"/>
    <property type="match status" value="1"/>
</dbReference>
<keyword evidence="10" id="KW-1185">Reference proteome</keyword>
<dbReference type="Proteomes" id="UP000095284">
    <property type="component" value="Unplaced"/>
</dbReference>
<dbReference type="InterPro" id="IPR000047">
    <property type="entry name" value="HTH_motif"/>
</dbReference>
<keyword evidence="3 5" id="KW-0371">Homeobox</keyword>
<dbReference type="InterPro" id="IPR001356">
    <property type="entry name" value="HD"/>
</dbReference>
<evidence type="ECO:0000313" key="10">
    <source>
        <dbReference type="Proteomes" id="UP000659654"/>
    </source>
</evidence>
<dbReference type="PRINTS" id="PR00024">
    <property type="entry name" value="HOMEOBOX"/>
</dbReference>
<dbReference type="InterPro" id="IPR020479">
    <property type="entry name" value="HD_metazoa"/>
</dbReference>
<evidence type="ECO:0000256" key="2">
    <source>
        <dbReference type="ARBA" id="ARBA00023125"/>
    </source>
</evidence>
<dbReference type="Gene3D" id="1.10.10.60">
    <property type="entry name" value="Homeodomain-like"/>
    <property type="match status" value="1"/>
</dbReference>
<organism evidence="9 11">
    <name type="scientific">Bursaphelenchus xylophilus</name>
    <name type="common">Pinewood nematode worm</name>
    <name type="synonym">Aphelenchoides xylophilus</name>
    <dbReference type="NCBI Taxonomy" id="6326"/>
    <lineage>
        <taxon>Eukaryota</taxon>
        <taxon>Metazoa</taxon>
        <taxon>Ecdysozoa</taxon>
        <taxon>Nematoda</taxon>
        <taxon>Chromadorea</taxon>
        <taxon>Rhabditida</taxon>
        <taxon>Tylenchina</taxon>
        <taxon>Tylenchomorpha</taxon>
        <taxon>Aphelenchoidea</taxon>
        <taxon>Aphelenchoididae</taxon>
        <taxon>Bursaphelenchus</taxon>
    </lineage>
</organism>
<evidence type="ECO:0000256" key="3">
    <source>
        <dbReference type="ARBA" id="ARBA00023155"/>
    </source>
</evidence>
<dbReference type="PROSITE" id="PS00027">
    <property type="entry name" value="HOMEOBOX_1"/>
    <property type="match status" value="1"/>
</dbReference>
<reference evidence="11" key="1">
    <citation type="submission" date="2016-11" db="UniProtKB">
        <authorList>
            <consortium name="WormBaseParasite"/>
        </authorList>
    </citation>
    <scope>IDENTIFICATION</scope>
</reference>
<dbReference type="Proteomes" id="UP000659654">
    <property type="component" value="Unassembled WGS sequence"/>
</dbReference>
<dbReference type="GO" id="GO:0000978">
    <property type="term" value="F:RNA polymerase II cis-regulatory region sequence-specific DNA binding"/>
    <property type="evidence" value="ECO:0007669"/>
    <property type="project" value="TreeGrafter"/>
</dbReference>
<dbReference type="InterPro" id="IPR009057">
    <property type="entry name" value="Homeodomain-like_sf"/>
</dbReference>
<evidence type="ECO:0000256" key="5">
    <source>
        <dbReference type="PROSITE-ProRule" id="PRU00108"/>
    </source>
</evidence>
<dbReference type="InterPro" id="IPR017970">
    <property type="entry name" value="Homeobox_CS"/>
</dbReference>
<evidence type="ECO:0000259" key="7">
    <source>
        <dbReference type="PROSITE" id="PS50071"/>
    </source>
</evidence>
<evidence type="ECO:0000313" key="8">
    <source>
        <dbReference type="EMBL" id="CAD5218010.1"/>
    </source>
</evidence>
<dbReference type="SMR" id="A0A1I7SRH3"/>
<dbReference type="PROSITE" id="PS50071">
    <property type="entry name" value="HOMEOBOX_2"/>
    <property type="match status" value="1"/>
</dbReference>
<keyword evidence="4 5" id="KW-0539">Nucleus</keyword>
<sequence>MKRRNSKPPRQRTSFTPAQLEALEERFQVQQYLVGQARIDFAHSLGLNEAQVKVWFQNRRIKWRKAQRQILHEIEQQFTGIAQM</sequence>
<comment type="subcellular location">
    <subcellularLocation>
        <location evidence="1 5 6">Nucleus</location>
    </subcellularLocation>
</comment>
<reference evidence="8" key="2">
    <citation type="submission" date="2020-09" db="EMBL/GenBank/DDBJ databases">
        <authorList>
            <person name="Kikuchi T."/>
        </authorList>
    </citation>
    <scope>NUCLEOTIDE SEQUENCE</scope>
    <source>
        <strain evidence="8">Ka4C1</strain>
    </source>
</reference>
<dbReference type="SMART" id="SM00389">
    <property type="entry name" value="HOX"/>
    <property type="match status" value="1"/>
</dbReference>
<feature type="domain" description="Homeobox" evidence="7">
    <location>
        <begin position="6"/>
        <end position="66"/>
    </location>
</feature>
<dbReference type="GO" id="GO:0005634">
    <property type="term" value="C:nucleus"/>
    <property type="evidence" value="ECO:0007669"/>
    <property type="project" value="UniProtKB-SubCell"/>
</dbReference>
<evidence type="ECO:0000256" key="6">
    <source>
        <dbReference type="RuleBase" id="RU000682"/>
    </source>
</evidence>
<dbReference type="InterPro" id="IPR050877">
    <property type="entry name" value="EMX-VAX-Noto_Homeobox_TFs"/>
</dbReference>